<organism evidence="7 8">
    <name type="scientific">Desulfosudis oleivorans (strain DSM 6200 / JCM 39069 / Hxd3)</name>
    <name type="common">Desulfococcus oleovorans</name>
    <dbReference type="NCBI Taxonomy" id="96561"/>
    <lineage>
        <taxon>Bacteria</taxon>
        <taxon>Pseudomonadati</taxon>
        <taxon>Thermodesulfobacteriota</taxon>
        <taxon>Desulfobacteria</taxon>
        <taxon>Desulfobacterales</taxon>
        <taxon>Desulfosudaceae</taxon>
        <taxon>Desulfosudis</taxon>
    </lineage>
</organism>
<keyword evidence="4" id="KW-0408">Iron</keyword>
<dbReference type="OrthoDB" id="9762608at2"/>
<evidence type="ECO:0000313" key="8">
    <source>
        <dbReference type="Proteomes" id="UP000008561"/>
    </source>
</evidence>
<dbReference type="InterPro" id="IPR006638">
    <property type="entry name" value="Elp3/MiaA/NifB-like_rSAM"/>
</dbReference>
<feature type="domain" description="Radical SAM core" evidence="6">
    <location>
        <begin position="234"/>
        <end position="476"/>
    </location>
</feature>
<dbReference type="KEGG" id="dol:Dole_0219"/>
<comment type="cofactor">
    <cofactor evidence="1">
        <name>[4Fe-4S] cluster</name>
        <dbReference type="ChEBI" id="CHEBI:49883"/>
    </cofactor>
</comment>
<reference evidence="7 8" key="1">
    <citation type="submission" date="2007-10" db="EMBL/GenBank/DDBJ databases">
        <title>Complete sequence of Desulfococcus oleovorans Hxd3.</title>
        <authorList>
            <consortium name="US DOE Joint Genome Institute"/>
            <person name="Copeland A."/>
            <person name="Lucas S."/>
            <person name="Lapidus A."/>
            <person name="Barry K."/>
            <person name="Glavina del Rio T."/>
            <person name="Dalin E."/>
            <person name="Tice H."/>
            <person name="Pitluck S."/>
            <person name="Kiss H."/>
            <person name="Brettin T."/>
            <person name="Bruce D."/>
            <person name="Detter J.C."/>
            <person name="Han C."/>
            <person name="Schmutz J."/>
            <person name="Larimer F."/>
            <person name="Land M."/>
            <person name="Hauser L."/>
            <person name="Kyrpides N."/>
            <person name="Kim E."/>
            <person name="Wawrik B."/>
            <person name="Richardson P."/>
        </authorList>
    </citation>
    <scope>NUCLEOTIDE SEQUENCE [LARGE SCALE GENOMIC DNA]</scope>
    <source>
        <strain evidence="8">DSM 6200 / JCM 39069 / Hxd3</strain>
    </source>
</reference>
<dbReference type="SUPFAM" id="SSF102114">
    <property type="entry name" value="Radical SAM enzymes"/>
    <property type="match status" value="1"/>
</dbReference>
<dbReference type="EMBL" id="CP000859">
    <property type="protein sequence ID" value="ABW66029.1"/>
    <property type="molecule type" value="Genomic_DNA"/>
</dbReference>
<dbReference type="SFLD" id="SFLDS00029">
    <property type="entry name" value="Radical_SAM"/>
    <property type="match status" value="1"/>
</dbReference>
<dbReference type="Pfam" id="PF04055">
    <property type="entry name" value="Radical_SAM"/>
    <property type="match status" value="1"/>
</dbReference>
<dbReference type="PANTHER" id="PTHR43409">
    <property type="entry name" value="ANAEROBIC MAGNESIUM-PROTOPORPHYRIN IX MONOMETHYL ESTER CYCLASE-RELATED"/>
    <property type="match status" value="1"/>
</dbReference>
<dbReference type="InterPro" id="IPR023404">
    <property type="entry name" value="rSAM_horseshoe"/>
</dbReference>
<keyword evidence="3" id="KW-0479">Metal-binding</keyword>
<dbReference type="PROSITE" id="PS51918">
    <property type="entry name" value="RADICAL_SAM"/>
    <property type="match status" value="1"/>
</dbReference>
<dbReference type="Gene3D" id="3.40.50.280">
    <property type="entry name" value="Cobalamin-binding domain"/>
    <property type="match status" value="1"/>
</dbReference>
<dbReference type="STRING" id="96561.Dole_0219"/>
<evidence type="ECO:0000256" key="1">
    <source>
        <dbReference type="ARBA" id="ARBA00001966"/>
    </source>
</evidence>
<dbReference type="Gene3D" id="3.80.30.20">
    <property type="entry name" value="tm_1862 like domain"/>
    <property type="match status" value="1"/>
</dbReference>
<sequence>MSAPYFVVYNPLTYKLMDLMPAKDITPVEVISYLSGRNARELDEENFLAFIDFQLEKQRVTMVDTLAIEMYSGVYIQNQLAKLAKDHLVIMLDGKRRRFSQVIGEKKRLPRAVFITSMSSNFPAAAAAALVLNHAKIPVVLGGIHISTMPEDVDTFIRAYAPHPEIISIVKGSGDSATLAELLEDLDSHRLKPEYTGYRLIEDGIWGEFPNVEPLEPLKIGMLNKLPGIRWTALKDFRINPVAPYTGCPFSCKFCSISTLPKKQRAVRLRDPDDFIEELRLAQKGPVNFKNRYFFFTPDNLLLGKKNLHNLLDKIIASDLCINYAVQISIDVANDEALLKKIRRSGGTHFFIGLESLDLRNLKYIDKHIVGDIEKRGITASDYYAERIRKIHAQGISVHGSFIVGLPYDYFHSISDNTGIDIARFCSKNRIGAQPSTIVDLPGSVFFNESQENNRFLYGRRGTMDYFVSLSITDLAETNKMPPDSLYNSPLVIAAMVYEIASRVGSPMTAAKNSAIIFTRSFFRPTKNGRGFRVRQRFLDALCSAVSQTAVSLYKEQGEYLVRSAHGVRGIMERLYDEEKNPEVRRMFARYVTRFTEQPG</sequence>
<evidence type="ECO:0000259" key="6">
    <source>
        <dbReference type="PROSITE" id="PS51918"/>
    </source>
</evidence>
<dbReference type="GO" id="GO:0051536">
    <property type="term" value="F:iron-sulfur cluster binding"/>
    <property type="evidence" value="ECO:0007669"/>
    <property type="project" value="UniProtKB-KW"/>
</dbReference>
<proteinExistence type="predicted"/>
<dbReference type="CDD" id="cd01335">
    <property type="entry name" value="Radical_SAM"/>
    <property type="match status" value="1"/>
</dbReference>
<evidence type="ECO:0000256" key="2">
    <source>
        <dbReference type="ARBA" id="ARBA00022691"/>
    </source>
</evidence>
<gene>
    <name evidence="7" type="ordered locus">Dole_0219</name>
</gene>
<dbReference type="RefSeq" id="WP_012173648.1">
    <property type="nucleotide sequence ID" value="NC_009943.1"/>
</dbReference>
<dbReference type="GO" id="GO:0046872">
    <property type="term" value="F:metal ion binding"/>
    <property type="evidence" value="ECO:0007669"/>
    <property type="project" value="UniProtKB-KW"/>
</dbReference>
<evidence type="ECO:0000313" key="7">
    <source>
        <dbReference type="EMBL" id="ABW66029.1"/>
    </source>
</evidence>
<keyword evidence="8" id="KW-1185">Reference proteome</keyword>
<protein>
    <submittedName>
        <fullName evidence="7">Radical SAM domain protein</fullName>
    </submittedName>
</protein>
<dbReference type="eggNOG" id="COG1032">
    <property type="taxonomic scope" value="Bacteria"/>
</dbReference>
<evidence type="ECO:0000256" key="5">
    <source>
        <dbReference type="ARBA" id="ARBA00023014"/>
    </source>
</evidence>
<name>A8ZS11_DESOH</name>
<dbReference type="Proteomes" id="UP000008561">
    <property type="component" value="Chromosome"/>
</dbReference>
<dbReference type="InterPro" id="IPR007197">
    <property type="entry name" value="rSAM"/>
</dbReference>
<dbReference type="AlphaFoldDB" id="A8ZS11"/>
<dbReference type="SFLD" id="SFLDG01082">
    <property type="entry name" value="B12-binding_domain_containing"/>
    <property type="match status" value="1"/>
</dbReference>
<keyword evidence="5" id="KW-0411">Iron-sulfur</keyword>
<dbReference type="InterPro" id="IPR058240">
    <property type="entry name" value="rSAM_sf"/>
</dbReference>
<keyword evidence="2" id="KW-0949">S-adenosyl-L-methionine</keyword>
<evidence type="ECO:0000256" key="4">
    <source>
        <dbReference type="ARBA" id="ARBA00023004"/>
    </source>
</evidence>
<evidence type="ECO:0000256" key="3">
    <source>
        <dbReference type="ARBA" id="ARBA00022723"/>
    </source>
</evidence>
<accession>A8ZS11</accession>
<dbReference type="InterPro" id="IPR051198">
    <property type="entry name" value="BchE-like"/>
</dbReference>
<dbReference type="GO" id="GO:0003824">
    <property type="term" value="F:catalytic activity"/>
    <property type="evidence" value="ECO:0007669"/>
    <property type="project" value="InterPro"/>
</dbReference>
<dbReference type="SMART" id="SM00729">
    <property type="entry name" value="Elp3"/>
    <property type="match status" value="1"/>
</dbReference>
<dbReference type="HOGENOM" id="CLU_454723_0_0_7"/>